<accession>X0UBV5</accession>
<gene>
    <name evidence="1" type="ORF">S01H1_45854</name>
</gene>
<organism evidence="1">
    <name type="scientific">marine sediment metagenome</name>
    <dbReference type="NCBI Taxonomy" id="412755"/>
    <lineage>
        <taxon>unclassified sequences</taxon>
        <taxon>metagenomes</taxon>
        <taxon>ecological metagenomes</taxon>
    </lineage>
</organism>
<feature type="non-terminal residue" evidence="1">
    <location>
        <position position="185"/>
    </location>
</feature>
<evidence type="ECO:0000313" key="1">
    <source>
        <dbReference type="EMBL" id="GAG03289.1"/>
    </source>
</evidence>
<reference evidence="1" key="1">
    <citation type="journal article" date="2014" name="Front. Microbiol.">
        <title>High frequency of phylogenetically diverse reductive dehalogenase-homologous genes in deep subseafloor sedimentary metagenomes.</title>
        <authorList>
            <person name="Kawai M."/>
            <person name="Futagami T."/>
            <person name="Toyoda A."/>
            <person name="Takaki Y."/>
            <person name="Nishi S."/>
            <person name="Hori S."/>
            <person name="Arai W."/>
            <person name="Tsubouchi T."/>
            <person name="Morono Y."/>
            <person name="Uchiyama I."/>
            <person name="Ito T."/>
            <person name="Fujiyama A."/>
            <person name="Inagaki F."/>
            <person name="Takami H."/>
        </authorList>
    </citation>
    <scope>NUCLEOTIDE SEQUENCE</scope>
    <source>
        <strain evidence="1">Expedition CK06-06</strain>
    </source>
</reference>
<protein>
    <submittedName>
        <fullName evidence="1">Uncharacterized protein</fullName>
    </submittedName>
</protein>
<name>X0UBV5_9ZZZZ</name>
<sequence length="185" mass="20699">MAYTSRWLNRGANVNFPGHLRVEVTGNGPSLEEVLVPFANGGLAMLPVLALCANAAVGEPEVELGFENTPEITERDYFQCYVPSETDIIHICRHIKVDQTVSVIRALAKHSESERLRRGINQYRLALDSWRLGRETLALTHLWMALEAITKVKIRMECSARGLSSQKELADSLDVQLKQLDATVR</sequence>
<dbReference type="EMBL" id="BARS01029330">
    <property type="protein sequence ID" value="GAG03289.1"/>
    <property type="molecule type" value="Genomic_DNA"/>
</dbReference>
<proteinExistence type="predicted"/>
<comment type="caution">
    <text evidence="1">The sequence shown here is derived from an EMBL/GenBank/DDBJ whole genome shotgun (WGS) entry which is preliminary data.</text>
</comment>
<dbReference type="AlphaFoldDB" id="X0UBV5"/>